<sequence>MLSHSGIKNTALFLILLLFFILFVSSGNNFYGMLAFLLLLFGSFFYGLYSKNPILSGLLGFLLPVIFLIFVYFEDGSAEVQRIFWYYCVLSFTGLFSGFLVSIRTENTNFNGICFLFSVAFVIIGLFHFLSGIN</sequence>
<dbReference type="KEGG" id="mehf:MmiHf6_17310"/>
<feature type="transmembrane region" description="Helical" evidence="1">
    <location>
        <begin position="54"/>
        <end position="72"/>
    </location>
</feature>
<proteinExistence type="predicted"/>
<feature type="transmembrane region" description="Helical" evidence="1">
    <location>
        <begin position="110"/>
        <end position="130"/>
    </location>
</feature>
<organism evidence="2 3">
    <name type="scientific">Methanimicrococcus hongohii</name>
    <dbReference type="NCBI Taxonomy" id="3028295"/>
    <lineage>
        <taxon>Archaea</taxon>
        <taxon>Methanobacteriati</taxon>
        <taxon>Methanobacteriota</taxon>
        <taxon>Stenosarchaea group</taxon>
        <taxon>Methanomicrobia</taxon>
        <taxon>Methanosarcinales</taxon>
        <taxon>Methanosarcinaceae</taxon>
        <taxon>Methanimicrococcus</taxon>
    </lineage>
</organism>
<keyword evidence="1" id="KW-0472">Membrane</keyword>
<reference evidence="2 3" key="1">
    <citation type="submission" date="2023-07" db="EMBL/GenBank/DDBJ databases">
        <title>Closed genoem sequence of Methanomicrococcus sp. Hf6.</title>
        <authorList>
            <person name="Poehlein A."/>
            <person name="Protasov E."/>
            <person name="Platt K."/>
            <person name="Reeh H."/>
            <person name="Daniel R."/>
            <person name="Brune A."/>
        </authorList>
    </citation>
    <scope>NUCLEOTIDE SEQUENCE [LARGE SCALE GENOMIC DNA]</scope>
    <source>
        <strain evidence="2 3">Hf6</strain>
    </source>
</reference>
<dbReference type="Proteomes" id="UP001302978">
    <property type="component" value="Chromosome"/>
</dbReference>
<keyword evidence="3" id="KW-1185">Reference proteome</keyword>
<feature type="transmembrane region" description="Helical" evidence="1">
    <location>
        <begin position="7"/>
        <end position="24"/>
    </location>
</feature>
<feature type="transmembrane region" description="Helical" evidence="1">
    <location>
        <begin position="30"/>
        <end position="49"/>
    </location>
</feature>
<accession>A0AA96V204</accession>
<keyword evidence="1" id="KW-1133">Transmembrane helix</keyword>
<protein>
    <submittedName>
        <fullName evidence="2">Uncharacterized protein</fullName>
    </submittedName>
</protein>
<dbReference type="EMBL" id="CP131059">
    <property type="protein sequence ID" value="WNY24400.1"/>
    <property type="molecule type" value="Genomic_DNA"/>
</dbReference>
<feature type="transmembrane region" description="Helical" evidence="1">
    <location>
        <begin position="84"/>
        <end position="103"/>
    </location>
</feature>
<evidence type="ECO:0000313" key="2">
    <source>
        <dbReference type="EMBL" id="WNY24400.1"/>
    </source>
</evidence>
<name>A0AA96V204_9EURY</name>
<evidence type="ECO:0000256" key="1">
    <source>
        <dbReference type="SAM" id="Phobius"/>
    </source>
</evidence>
<gene>
    <name evidence="2" type="ORF">MmiHf6_17310</name>
</gene>
<keyword evidence="1" id="KW-0812">Transmembrane</keyword>
<dbReference type="AlphaFoldDB" id="A0AA96V204"/>
<evidence type="ECO:0000313" key="3">
    <source>
        <dbReference type="Proteomes" id="UP001302978"/>
    </source>
</evidence>